<keyword evidence="2" id="KW-1185">Reference proteome</keyword>
<reference evidence="1 2" key="1">
    <citation type="submission" date="2017-04" db="EMBL/GenBank/DDBJ databases">
        <authorList>
            <person name="Afonso C.L."/>
            <person name="Miller P.J."/>
            <person name="Scott M.A."/>
            <person name="Spackman E."/>
            <person name="Goraichik I."/>
            <person name="Dimitrov K.M."/>
            <person name="Suarez D.L."/>
            <person name="Swayne D.E."/>
        </authorList>
    </citation>
    <scope>NUCLEOTIDE SEQUENCE [LARGE SCALE GENOMIC DNA]</scope>
    <source>
        <strain evidence="1 2">ToBE</strain>
    </source>
</reference>
<evidence type="ECO:0000313" key="1">
    <source>
        <dbReference type="EMBL" id="SMB98939.1"/>
    </source>
</evidence>
<keyword evidence="1" id="KW-0808">Transferase</keyword>
<dbReference type="STRING" id="698762.SAMN00808754_2639"/>
<dbReference type="InterPro" id="IPR014942">
    <property type="entry name" value="AbiEii"/>
</dbReference>
<name>A0A1W1VZZ3_9FIRM</name>
<organism evidence="1 2">
    <name type="scientific">Thermanaeromonas toyohensis ToBE</name>
    <dbReference type="NCBI Taxonomy" id="698762"/>
    <lineage>
        <taxon>Bacteria</taxon>
        <taxon>Bacillati</taxon>
        <taxon>Bacillota</taxon>
        <taxon>Clostridia</taxon>
        <taxon>Neomoorellales</taxon>
        <taxon>Neomoorellaceae</taxon>
        <taxon>Thermanaeromonas</taxon>
    </lineage>
</organism>
<gene>
    <name evidence="1" type="ORF">SAMN00808754_2639</name>
</gene>
<sequence>MFAAALPSQGQQVLELLSTSGLLQNFYLAGGTALALHLGHRLSEDLDFFSPAIVDTFMLKQRLQDLGDFQVLEEKWGTLHGILRETKVSFLYYRYPLLFPLTTFRGCSVASPEDIAPMKIEAIASRGSKKDFYDLYFIAQEIANLRQCLELYQRKFAGTNFNLYHVLKSLTYFADAEKEKDPILLRPVSWPQIKKYFEQVVPPLLTCI</sequence>
<dbReference type="AlphaFoldDB" id="A0A1W1VZZ3"/>
<proteinExistence type="predicted"/>
<dbReference type="RefSeq" id="WP_084666318.1">
    <property type="nucleotide sequence ID" value="NZ_LT838272.1"/>
</dbReference>
<dbReference type="GO" id="GO:0016740">
    <property type="term" value="F:transferase activity"/>
    <property type="evidence" value="ECO:0007669"/>
    <property type="project" value="UniProtKB-KW"/>
</dbReference>
<dbReference type="Proteomes" id="UP000192569">
    <property type="component" value="Chromosome I"/>
</dbReference>
<dbReference type="OrthoDB" id="9794849at2"/>
<dbReference type="Pfam" id="PF08843">
    <property type="entry name" value="AbiEii"/>
    <property type="match status" value="2"/>
</dbReference>
<evidence type="ECO:0000313" key="2">
    <source>
        <dbReference type="Proteomes" id="UP000192569"/>
    </source>
</evidence>
<dbReference type="Gene3D" id="3.10.450.620">
    <property type="entry name" value="JHP933, nucleotidyltransferase-like core domain"/>
    <property type="match status" value="1"/>
</dbReference>
<dbReference type="EMBL" id="LT838272">
    <property type="protein sequence ID" value="SMB98939.1"/>
    <property type="molecule type" value="Genomic_DNA"/>
</dbReference>
<accession>A0A1W1VZZ3</accession>
<protein>
    <submittedName>
        <fullName evidence="1">Nucleotidyl transferase AbiEii toxin, Type IV TA system</fullName>
    </submittedName>
</protein>